<organism evidence="6 7">
    <name type="scientific">Dichotomopilus funicola</name>
    <dbReference type="NCBI Taxonomy" id="1934379"/>
    <lineage>
        <taxon>Eukaryota</taxon>
        <taxon>Fungi</taxon>
        <taxon>Dikarya</taxon>
        <taxon>Ascomycota</taxon>
        <taxon>Pezizomycotina</taxon>
        <taxon>Sordariomycetes</taxon>
        <taxon>Sordariomycetidae</taxon>
        <taxon>Sordariales</taxon>
        <taxon>Chaetomiaceae</taxon>
        <taxon>Dichotomopilus</taxon>
    </lineage>
</organism>
<evidence type="ECO:0000313" key="6">
    <source>
        <dbReference type="EMBL" id="KAK4143867.1"/>
    </source>
</evidence>
<feature type="transmembrane region" description="Helical" evidence="4">
    <location>
        <begin position="31"/>
        <end position="52"/>
    </location>
</feature>
<dbReference type="Gene3D" id="3.40.50.1820">
    <property type="entry name" value="alpha/beta hydrolase"/>
    <property type="match status" value="1"/>
</dbReference>
<comment type="similarity">
    <text evidence="1">Belongs to the 'GDXG' lipolytic enzyme family.</text>
</comment>
<feature type="transmembrane region" description="Helical" evidence="4">
    <location>
        <begin position="6"/>
        <end position="24"/>
    </location>
</feature>
<gene>
    <name evidence="6" type="ORF">C8A04DRAFT_12014</name>
</gene>
<reference evidence="6" key="1">
    <citation type="journal article" date="2023" name="Mol. Phylogenet. Evol.">
        <title>Genome-scale phylogeny and comparative genomics of the fungal order Sordariales.</title>
        <authorList>
            <person name="Hensen N."/>
            <person name="Bonometti L."/>
            <person name="Westerberg I."/>
            <person name="Brannstrom I.O."/>
            <person name="Guillou S."/>
            <person name="Cros-Aarteil S."/>
            <person name="Calhoun S."/>
            <person name="Haridas S."/>
            <person name="Kuo A."/>
            <person name="Mondo S."/>
            <person name="Pangilinan J."/>
            <person name="Riley R."/>
            <person name="LaButti K."/>
            <person name="Andreopoulos B."/>
            <person name="Lipzen A."/>
            <person name="Chen C."/>
            <person name="Yan M."/>
            <person name="Daum C."/>
            <person name="Ng V."/>
            <person name="Clum A."/>
            <person name="Steindorff A."/>
            <person name="Ohm R.A."/>
            <person name="Martin F."/>
            <person name="Silar P."/>
            <person name="Natvig D.O."/>
            <person name="Lalanne C."/>
            <person name="Gautier V."/>
            <person name="Ament-Velasquez S.L."/>
            <person name="Kruys A."/>
            <person name="Hutchinson M.I."/>
            <person name="Powell A.J."/>
            <person name="Barry K."/>
            <person name="Miller A.N."/>
            <person name="Grigoriev I.V."/>
            <person name="Debuchy R."/>
            <person name="Gladieux P."/>
            <person name="Hiltunen Thoren M."/>
            <person name="Johannesson H."/>
        </authorList>
    </citation>
    <scope>NUCLEOTIDE SEQUENCE</scope>
    <source>
        <strain evidence="6">CBS 141.50</strain>
    </source>
</reference>
<sequence>MNLGTVAYIDCLIFCLFLAPTLVWKAGLFETVWCALQALPFLLLKLPIVIIWDRVLSPFQRPFSQRVTLFEDVVVRCMRYAFANVPPRIGRVFFAREVALPYLWFRLLRKGHFGSPIYWREHGDTGFRGIWVRKDPVKKPDLVLYYLHGGGFSMGSAHFYLEYLLTWLGLLSLAGYQNPAIFALEYTLVPDAPFPTQVKETWKGYEHVLDVTHNDPSIVCVSGDSAGATLVLCLLLCLMNKRLAVPTIYGREEFDRWLPPTPALAVLISPWTTLVSTRHRNTVSDYLDAQKLCQYGVQFAGSYASAANPLASPGCCRDASWWKRASPKRGFVVTYGTEEVLAPAIEDFVDTLREAEIAVESRAEPGGIHAWPVASLFLSSSHEGRLDELKALTYKIRQRIPGP</sequence>
<keyword evidence="2 6" id="KW-0378">Hydrolase</keyword>
<keyword evidence="7" id="KW-1185">Reference proteome</keyword>
<dbReference type="EMBL" id="MU853582">
    <property type="protein sequence ID" value="KAK4143867.1"/>
    <property type="molecule type" value="Genomic_DNA"/>
</dbReference>
<dbReference type="GeneID" id="87813795"/>
<keyword evidence="4" id="KW-0472">Membrane</keyword>
<dbReference type="InterPro" id="IPR033140">
    <property type="entry name" value="Lipase_GDXG_put_SER_AS"/>
</dbReference>
<dbReference type="AlphaFoldDB" id="A0AAN6V2Z1"/>
<dbReference type="SUPFAM" id="SSF53474">
    <property type="entry name" value="alpha/beta-Hydrolases"/>
    <property type="match status" value="1"/>
</dbReference>
<dbReference type="InterPro" id="IPR013094">
    <property type="entry name" value="AB_hydrolase_3"/>
</dbReference>
<evidence type="ECO:0000256" key="1">
    <source>
        <dbReference type="ARBA" id="ARBA00010515"/>
    </source>
</evidence>
<keyword evidence="4" id="KW-0812">Transmembrane</keyword>
<evidence type="ECO:0000259" key="5">
    <source>
        <dbReference type="Pfam" id="PF07859"/>
    </source>
</evidence>
<evidence type="ECO:0000256" key="4">
    <source>
        <dbReference type="SAM" id="Phobius"/>
    </source>
</evidence>
<dbReference type="PROSITE" id="PS01174">
    <property type="entry name" value="LIPASE_GDXG_SER"/>
    <property type="match status" value="1"/>
</dbReference>
<dbReference type="RefSeq" id="XP_062637238.1">
    <property type="nucleotide sequence ID" value="XM_062777182.1"/>
</dbReference>
<reference evidence="6" key="2">
    <citation type="submission" date="2023-05" db="EMBL/GenBank/DDBJ databases">
        <authorList>
            <consortium name="Lawrence Berkeley National Laboratory"/>
            <person name="Steindorff A."/>
            <person name="Hensen N."/>
            <person name="Bonometti L."/>
            <person name="Westerberg I."/>
            <person name="Brannstrom I.O."/>
            <person name="Guillou S."/>
            <person name="Cros-Aarteil S."/>
            <person name="Calhoun S."/>
            <person name="Haridas S."/>
            <person name="Kuo A."/>
            <person name="Mondo S."/>
            <person name="Pangilinan J."/>
            <person name="Riley R."/>
            <person name="Labutti K."/>
            <person name="Andreopoulos B."/>
            <person name="Lipzen A."/>
            <person name="Chen C."/>
            <person name="Yanf M."/>
            <person name="Daum C."/>
            <person name="Ng V."/>
            <person name="Clum A."/>
            <person name="Ohm R."/>
            <person name="Martin F."/>
            <person name="Silar P."/>
            <person name="Natvig D."/>
            <person name="Lalanne C."/>
            <person name="Gautier V."/>
            <person name="Ament-Velasquez S.L."/>
            <person name="Kruys A."/>
            <person name="Hutchinson M.I."/>
            <person name="Powell A.J."/>
            <person name="Barry K."/>
            <person name="Miller A.N."/>
            <person name="Grigoriev I.V."/>
            <person name="Debuchy R."/>
            <person name="Gladieux P."/>
            <person name="Thoren M.H."/>
            <person name="Johannesson H."/>
        </authorList>
    </citation>
    <scope>NUCLEOTIDE SEQUENCE</scope>
    <source>
        <strain evidence="6">CBS 141.50</strain>
    </source>
</reference>
<name>A0AAN6V2Z1_9PEZI</name>
<dbReference type="InterPro" id="IPR029058">
    <property type="entry name" value="AB_hydrolase_fold"/>
</dbReference>
<proteinExistence type="inferred from homology"/>
<keyword evidence="4" id="KW-1133">Transmembrane helix</keyword>
<feature type="active site" evidence="3">
    <location>
        <position position="225"/>
    </location>
</feature>
<evidence type="ECO:0000313" key="7">
    <source>
        <dbReference type="Proteomes" id="UP001302676"/>
    </source>
</evidence>
<dbReference type="PANTHER" id="PTHR48081">
    <property type="entry name" value="AB HYDROLASE SUPERFAMILY PROTEIN C4A8.06C"/>
    <property type="match status" value="1"/>
</dbReference>
<dbReference type="InterPro" id="IPR050300">
    <property type="entry name" value="GDXG_lipolytic_enzyme"/>
</dbReference>
<feature type="domain" description="Alpha/beta hydrolase fold-3" evidence="5">
    <location>
        <begin position="145"/>
        <end position="371"/>
    </location>
</feature>
<evidence type="ECO:0000256" key="3">
    <source>
        <dbReference type="PROSITE-ProRule" id="PRU10038"/>
    </source>
</evidence>
<dbReference type="PANTHER" id="PTHR48081:SF2">
    <property type="entry name" value="ALPHA_BETA-HYDROLASE"/>
    <property type="match status" value="1"/>
</dbReference>
<comment type="caution">
    <text evidence="6">The sequence shown here is derived from an EMBL/GenBank/DDBJ whole genome shotgun (WGS) entry which is preliminary data.</text>
</comment>
<evidence type="ECO:0000256" key="2">
    <source>
        <dbReference type="ARBA" id="ARBA00022801"/>
    </source>
</evidence>
<dbReference type="Proteomes" id="UP001302676">
    <property type="component" value="Unassembled WGS sequence"/>
</dbReference>
<protein>
    <submittedName>
        <fullName evidence="6">Monoterpene epsilon-lactone hydrolase</fullName>
    </submittedName>
</protein>
<dbReference type="GO" id="GO:0016787">
    <property type="term" value="F:hydrolase activity"/>
    <property type="evidence" value="ECO:0007669"/>
    <property type="project" value="UniProtKB-KW"/>
</dbReference>
<accession>A0AAN6V2Z1</accession>
<dbReference type="Pfam" id="PF07859">
    <property type="entry name" value="Abhydrolase_3"/>
    <property type="match status" value="1"/>
</dbReference>